<gene>
    <name evidence="1" type="ORF">D8I30_02730</name>
</gene>
<dbReference type="EMBL" id="CP032707">
    <property type="protein sequence ID" value="AYG94220.1"/>
    <property type="molecule type" value="Genomic_DNA"/>
</dbReference>
<dbReference type="Proteomes" id="UP000276984">
    <property type="component" value="Chromosome"/>
</dbReference>
<proteinExistence type="predicted"/>
<sequence>MSLMPDQAAFEAALEEAIALFEQGETMNQARFDALIAELEARLPVLAAAPEHDPRAEKARALAARAAALEKRAAVGQGQMDEVNSLLAPLMGRKGPSEEG</sequence>
<name>A0A494RIC6_9CAUL</name>
<evidence type="ECO:0000313" key="2">
    <source>
        <dbReference type="Proteomes" id="UP000276984"/>
    </source>
</evidence>
<dbReference type="OrthoDB" id="7206480at2"/>
<keyword evidence="2" id="KW-1185">Reference proteome</keyword>
<accession>A0A494RIC6</accession>
<dbReference type="AlphaFoldDB" id="A0A494RIC6"/>
<organism evidence="1 2">
    <name type="scientific">Brevundimonas naejangsanensis</name>
    <dbReference type="NCBI Taxonomy" id="588932"/>
    <lineage>
        <taxon>Bacteria</taxon>
        <taxon>Pseudomonadati</taxon>
        <taxon>Pseudomonadota</taxon>
        <taxon>Alphaproteobacteria</taxon>
        <taxon>Caulobacterales</taxon>
        <taxon>Caulobacteraceae</taxon>
        <taxon>Brevundimonas</taxon>
    </lineage>
</organism>
<reference evidence="1 2" key="1">
    <citation type="submission" date="2018-10" db="EMBL/GenBank/DDBJ databases">
        <title>Complete genome sequence of Brevundimonas naejangsanensis BRV3.</title>
        <authorList>
            <person name="Berrios L."/>
            <person name="Ely B."/>
        </authorList>
    </citation>
    <scope>NUCLEOTIDE SEQUENCE [LARGE SCALE GENOMIC DNA]</scope>
    <source>
        <strain evidence="1 2">BRV3</strain>
    </source>
</reference>
<protein>
    <submittedName>
        <fullName evidence="1">Uncharacterized protein</fullName>
    </submittedName>
</protein>
<evidence type="ECO:0000313" key="1">
    <source>
        <dbReference type="EMBL" id="AYG94220.1"/>
    </source>
</evidence>